<evidence type="ECO:0000313" key="13">
    <source>
        <dbReference type="Proteomes" id="UP000298488"/>
    </source>
</evidence>
<evidence type="ECO:0000256" key="3">
    <source>
        <dbReference type="ARBA" id="ARBA00022553"/>
    </source>
</evidence>
<comment type="caution">
    <text evidence="12">The sequence shown here is derived from an EMBL/GenBank/DDBJ whole genome shotgun (WGS) entry which is preliminary data.</text>
</comment>
<gene>
    <name evidence="12" type="ORF">E3N84_02790</name>
</gene>
<dbReference type="EC" id="2.7.13.3" evidence="2"/>
<comment type="catalytic activity">
    <reaction evidence="1">
        <text>ATP + protein L-histidine = ADP + protein N-phospho-L-histidine.</text>
        <dbReference type="EC" id="2.7.13.3"/>
    </reaction>
</comment>
<evidence type="ECO:0000313" key="12">
    <source>
        <dbReference type="EMBL" id="TFB79078.1"/>
    </source>
</evidence>
<dbReference type="Gene3D" id="3.30.565.10">
    <property type="entry name" value="Histidine kinase-like ATPase, C-terminal domain"/>
    <property type="match status" value="1"/>
</dbReference>
<keyword evidence="9" id="KW-1133">Transmembrane helix</keyword>
<dbReference type="InterPro" id="IPR011712">
    <property type="entry name" value="Sig_transdc_His_kin_sub3_dim/P"/>
</dbReference>
<feature type="domain" description="Signal transduction histidine kinase subgroup 3 dimerisation and phosphoacceptor" evidence="11">
    <location>
        <begin position="74"/>
        <end position="138"/>
    </location>
</feature>
<dbReference type="AlphaFoldDB" id="A0A4V3IA47"/>
<protein>
    <recommendedName>
        <fullName evidence="2">histidine kinase</fullName>
        <ecNumber evidence="2">2.7.13.3</ecNumber>
    </recommendedName>
</protein>
<dbReference type="InterPro" id="IPR003594">
    <property type="entry name" value="HATPase_dom"/>
</dbReference>
<keyword evidence="13" id="KW-1185">Reference proteome</keyword>
<accession>A0A4V3IA47</accession>
<evidence type="ECO:0000256" key="8">
    <source>
        <dbReference type="ARBA" id="ARBA00023012"/>
    </source>
</evidence>
<dbReference type="OrthoDB" id="227596at2"/>
<evidence type="ECO:0000259" key="11">
    <source>
        <dbReference type="Pfam" id="PF07730"/>
    </source>
</evidence>
<evidence type="ECO:0000256" key="9">
    <source>
        <dbReference type="SAM" id="Phobius"/>
    </source>
</evidence>
<name>A0A4V3IA47_9MICO</name>
<evidence type="ECO:0000256" key="2">
    <source>
        <dbReference type="ARBA" id="ARBA00012438"/>
    </source>
</evidence>
<keyword evidence="3" id="KW-0597">Phosphoprotein</keyword>
<evidence type="ECO:0000256" key="6">
    <source>
        <dbReference type="ARBA" id="ARBA00022777"/>
    </source>
</evidence>
<reference evidence="12 13" key="1">
    <citation type="submission" date="2019-03" db="EMBL/GenBank/DDBJ databases">
        <title>Genomics of glacier-inhabiting Cryobacterium strains.</title>
        <authorList>
            <person name="Liu Q."/>
            <person name="Xin Y.-H."/>
        </authorList>
    </citation>
    <scope>NUCLEOTIDE SEQUENCE [LARGE SCALE GENOMIC DNA]</scope>
    <source>
        <strain evidence="12 13">CGMCC 1.10440</strain>
    </source>
</reference>
<organism evidence="12 13">
    <name type="scientific">Terrimesophilobacter mesophilus</name>
    <dbReference type="NCBI Taxonomy" id="433647"/>
    <lineage>
        <taxon>Bacteria</taxon>
        <taxon>Bacillati</taxon>
        <taxon>Actinomycetota</taxon>
        <taxon>Actinomycetes</taxon>
        <taxon>Micrococcales</taxon>
        <taxon>Microbacteriaceae</taxon>
        <taxon>Terrimesophilobacter</taxon>
    </lineage>
</organism>
<dbReference type="Proteomes" id="UP000298488">
    <property type="component" value="Unassembled WGS sequence"/>
</dbReference>
<evidence type="ECO:0000256" key="7">
    <source>
        <dbReference type="ARBA" id="ARBA00022840"/>
    </source>
</evidence>
<evidence type="ECO:0000256" key="4">
    <source>
        <dbReference type="ARBA" id="ARBA00022679"/>
    </source>
</evidence>
<dbReference type="SUPFAM" id="SSF55874">
    <property type="entry name" value="ATPase domain of HSP90 chaperone/DNA topoisomerase II/histidine kinase"/>
    <property type="match status" value="1"/>
</dbReference>
<keyword evidence="6" id="KW-0418">Kinase</keyword>
<dbReference type="Pfam" id="PF07730">
    <property type="entry name" value="HisKA_3"/>
    <property type="match status" value="1"/>
</dbReference>
<feature type="domain" description="Histidine kinase/HSP90-like ATPase" evidence="10">
    <location>
        <begin position="181"/>
        <end position="293"/>
    </location>
</feature>
<evidence type="ECO:0000256" key="1">
    <source>
        <dbReference type="ARBA" id="ARBA00000085"/>
    </source>
</evidence>
<dbReference type="EMBL" id="SOFI01000003">
    <property type="protein sequence ID" value="TFB79078.1"/>
    <property type="molecule type" value="Genomic_DNA"/>
</dbReference>
<dbReference type="GO" id="GO:0046983">
    <property type="term" value="F:protein dimerization activity"/>
    <property type="evidence" value="ECO:0007669"/>
    <property type="project" value="InterPro"/>
</dbReference>
<dbReference type="GO" id="GO:0005524">
    <property type="term" value="F:ATP binding"/>
    <property type="evidence" value="ECO:0007669"/>
    <property type="project" value="UniProtKB-KW"/>
</dbReference>
<proteinExistence type="predicted"/>
<dbReference type="PANTHER" id="PTHR24421:SF10">
    <property type="entry name" value="NITRATE_NITRITE SENSOR PROTEIN NARQ"/>
    <property type="match status" value="1"/>
</dbReference>
<dbReference type="InterPro" id="IPR050482">
    <property type="entry name" value="Sensor_HK_TwoCompSys"/>
</dbReference>
<dbReference type="GO" id="GO:0000155">
    <property type="term" value="F:phosphorelay sensor kinase activity"/>
    <property type="evidence" value="ECO:0007669"/>
    <property type="project" value="InterPro"/>
</dbReference>
<dbReference type="Gene3D" id="1.20.5.1930">
    <property type="match status" value="1"/>
</dbReference>
<dbReference type="Pfam" id="PF02518">
    <property type="entry name" value="HATPase_c"/>
    <property type="match status" value="1"/>
</dbReference>
<dbReference type="CDD" id="cd16917">
    <property type="entry name" value="HATPase_UhpB-NarQ-NarX-like"/>
    <property type="match status" value="1"/>
</dbReference>
<keyword evidence="8" id="KW-0902">Two-component regulatory system</keyword>
<keyword evidence="5" id="KW-0547">Nucleotide-binding</keyword>
<dbReference type="InterPro" id="IPR036890">
    <property type="entry name" value="HATPase_C_sf"/>
</dbReference>
<evidence type="ECO:0000256" key="5">
    <source>
        <dbReference type="ARBA" id="ARBA00022741"/>
    </source>
</evidence>
<keyword evidence="9" id="KW-0472">Membrane</keyword>
<dbReference type="PANTHER" id="PTHR24421">
    <property type="entry name" value="NITRATE/NITRITE SENSOR PROTEIN NARX-RELATED"/>
    <property type="match status" value="1"/>
</dbReference>
<evidence type="ECO:0000259" key="10">
    <source>
        <dbReference type="Pfam" id="PF02518"/>
    </source>
</evidence>
<sequence length="313" mass="33906">MPRRIPMLTWLEANAFAVAQATLIAVVVLVVLVIVLLVLLRKARRTRRAEAAARVHAERDAIDLELTGRELLARLRIVRELHDVAAHSISGIVTKAESVRHAATADPESPIRAAEAIGETARKALADLRRIGTVAREDQDDRLPQQRIDGVPDLLAVMRDAGLVIDLEESGEPFDLPKGAELAVYRVIEESLSNTLKHAGEGTHVTVSLTWRDEGLQVLVDDDGVRAALRRDGLDPNDAPPRQGTVDEDLGALTDVVTGPGISEMRERVELFGGVFTVYSVPGVGFSTSAVFPALRYDNGVHGVNLGGRRGEK</sequence>
<dbReference type="GO" id="GO:0016020">
    <property type="term" value="C:membrane"/>
    <property type="evidence" value="ECO:0007669"/>
    <property type="project" value="InterPro"/>
</dbReference>
<keyword evidence="9" id="KW-0812">Transmembrane</keyword>
<feature type="transmembrane region" description="Helical" evidence="9">
    <location>
        <begin position="15"/>
        <end position="40"/>
    </location>
</feature>
<keyword evidence="7 12" id="KW-0067">ATP-binding</keyword>
<keyword evidence="4" id="KW-0808">Transferase</keyword>